<dbReference type="STRING" id="1328313.DS2_06971"/>
<accession>W7QSD5</accession>
<evidence type="ECO:0000313" key="1">
    <source>
        <dbReference type="EMBL" id="EWH10773.1"/>
    </source>
</evidence>
<dbReference type="OrthoDB" id="6387436at2"/>
<keyword evidence="2" id="KW-1185">Reference proteome</keyword>
<dbReference type="Proteomes" id="UP000019276">
    <property type="component" value="Unassembled WGS sequence"/>
</dbReference>
<dbReference type="RefSeq" id="WP_035013965.1">
    <property type="nucleotide sequence ID" value="NZ_ARZY01000009.1"/>
</dbReference>
<reference evidence="1 2" key="1">
    <citation type="journal article" date="2014" name="Genome Announc.">
        <title>Draft Genome Sequence of the Agar-Degrading Bacterium Catenovulum sp. Strain DS-2, Isolated from Intestines of Haliotis diversicolor.</title>
        <authorList>
            <person name="Shan D."/>
            <person name="Li X."/>
            <person name="Gu Z."/>
            <person name="Wei G."/>
            <person name="Gao Z."/>
            <person name="Shao Z."/>
        </authorList>
    </citation>
    <scope>NUCLEOTIDE SEQUENCE [LARGE SCALE GENOMIC DNA]</scope>
    <source>
        <strain evidence="1 2">DS-2</strain>
    </source>
</reference>
<organism evidence="1 2">
    <name type="scientific">Catenovulum agarivorans DS-2</name>
    <dbReference type="NCBI Taxonomy" id="1328313"/>
    <lineage>
        <taxon>Bacteria</taxon>
        <taxon>Pseudomonadati</taxon>
        <taxon>Pseudomonadota</taxon>
        <taxon>Gammaproteobacteria</taxon>
        <taxon>Alteromonadales</taxon>
        <taxon>Alteromonadaceae</taxon>
        <taxon>Catenovulum</taxon>
    </lineage>
</organism>
<comment type="caution">
    <text evidence="1">The sequence shown here is derived from an EMBL/GenBank/DDBJ whole genome shotgun (WGS) entry which is preliminary data.</text>
</comment>
<name>W7QSD5_9ALTE</name>
<evidence type="ECO:0000313" key="2">
    <source>
        <dbReference type="Proteomes" id="UP000019276"/>
    </source>
</evidence>
<protein>
    <submittedName>
        <fullName evidence="1">Uncharacterized protein</fullName>
    </submittedName>
</protein>
<dbReference type="EMBL" id="ARZY01000009">
    <property type="protein sequence ID" value="EWH10773.1"/>
    <property type="molecule type" value="Genomic_DNA"/>
</dbReference>
<dbReference type="AlphaFoldDB" id="W7QSD5"/>
<sequence>MNKKSVELTPFQQLTIDVQQGKVEESIFIAEFLNTKFHIAIHKKFDEKKPTFDYLVYQSKQTENAFTVVISEDESYIKNMGASDILFVKGGDIIKSLHPNLEITIAFNGGGIGMTVDKVNFLKQNVQFK</sequence>
<proteinExistence type="predicted"/>
<gene>
    <name evidence="1" type="ORF">DS2_06971</name>
</gene>